<keyword evidence="1" id="KW-0479">Metal-binding</keyword>
<dbReference type="InParanoid" id="F0XN13"/>
<dbReference type="GO" id="GO:0003677">
    <property type="term" value="F:DNA binding"/>
    <property type="evidence" value="ECO:0007669"/>
    <property type="project" value="UniProtKB-KW"/>
</dbReference>
<dbReference type="InterPro" id="IPR051615">
    <property type="entry name" value="Transcr_Regulatory_Elem"/>
</dbReference>
<dbReference type="eggNOG" id="ENOG502QVF9">
    <property type="taxonomic scope" value="Eukaryota"/>
</dbReference>
<dbReference type="GO" id="GO:0008270">
    <property type="term" value="F:zinc ion binding"/>
    <property type="evidence" value="ECO:0007669"/>
    <property type="project" value="InterPro"/>
</dbReference>
<evidence type="ECO:0000256" key="2">
    <source>
        <dbReference type="ARBA" id="ARBA00022833"/>
    </source>
</evidence>
<evidence type="ECO:0000313" key="9">
    <source>
        <dbReference type="EMBL" id="EFX00831.1"/>
    </source>
</evidence>
<sequence>MTSDDATARRLLPQSSQMSSFSFTPPATFQQPRETQQRNYVFVDEHNRHKRLKGKVATWPLRREHYSTVPVNSGASNAALYARVPYGESASTLQYTTVPPSMPSVETVYTGQQNVFPTPPMQHSSHTESPPDSAYITDEQAAYGNADLADLLGSLRMNEAGTAPYLNNRILASKRDNETPLADDDDDYKSSLPPLVAGPGLKIRIPPELMPDDETAQHYFDLYFENVHPFVPVLDKAAFYQQWHTDRESISPLLIEALLSIGGHADSFMDVPRLSTLQALLVMLKAREAAPKRGYYYRSWMAIVQCVQMAKDLGLDEHYADHEAGHPCGSSPSECLMKTRIWQTTFICEVMIGSPQGRTDLTVTVDSVDLREPPHLQGVDEAEILISRNFVYFVRVVSYISRMNRVYARIKRSKDWGANPEFTKLNPLLHAWPSELPGDMALSFPSDGSPPWLPSCFVGNVHSYYYLSSLLLHRPQLQVLDPSSPDGRWKHHMMVCYSSAKLLCRLEEAILQTFGLDGLRNMQRGVNFTIYAILTCIVIHLCLPPTGYMGNAISPPISASATDVKGLVTPLSGQSLAMMASAAEGSGLPDTLSSLAPGWNPSRIFDQWNSTFGTQQSTQLSSATSQASTLSVPSSSGSVEIPTLQDIQTVHASLPHELHPVQGSATYAAPIQAQHTFVTPAMWQESVASVYEGGIKRSWDYASDSMPMLKR</sequence>
<keyword evidence="2" id="KW-0862">Zinc</keyword>
<evidence type="ECO:0000259" key="8">
    <source>
        <dbReference type="SMART" id="SM00906"/>
    </source>
</evidence>
<dbReference type="GO" id="GO:0006351">
    <property type="term" value="P:DNA-templated transcription"/>
    <property type="evidence" value="ECO:0007669"/>
    <property type="project" value="InterPro"/>
</dbReference>
<accession>F0XN13</accession>
<dbReference type="OrthoDB" id="2283631at2759"/>
<keyword evidence="6" id="KW-0539">Nucleus</keyword>
<dbReference type="RefSeq" id="XP_014170313.1">
    <property type="nucleotide sequence ID" value="XM_014314838.1"/>
</dbReference>
<dbReference type="SMART" id="SM00906">
    <property type="entry name" value="Fungal_trans"/>
    <property type="match status" value="1"/>
</dbReference>
<proteinExistence type="predicted"/>
<evidence type="ECO:0000313" key="10">
    <source>
        <dbReference type="Proteomes" id="UP000007796"/>
    </source>
</evidence>
<dbReference type="CDD" id="cd12148">
    <property type="entry name" value="fungal_TF_MHR"/>
    <property type="match status" value="1"/>
</dbReference>
<keyword evidence="5" id="KW-0804">Transcription</keyword>
<dbReference type="GeneID" id="25974843"/>
<dbReference type="InterPro" id="IPR007219">
    <property type="entry name" value="XnlR_reg_dom"/>
</dbReference>
<evidence type="ECO:0000256" key="3">
    <source>
        <dbReference type="ARBA" id="ARBA00023015"/>
    </source>
</evidence>
<dbReference type="HOGENOM" id="CLU_009617_1_0_1"/>
<dbReference type="Proteomes" id="UP000007796">
    <property type="component" value="Unassembled WGS sequence"/>
</dbReference>
<reference evidence="9 10" key="1">
    <citation type="journal article" date="2011" name="Proc. Natl. Acad. Sci. U.S.A.">
        <title>Genome and transcriptome analyses of the mountain pine beetle-fungal symbiont Grosmannia clavigera, a lodgepole pine pathogen.</title>
        <authorList>
            <person name="DiGuistini S."/>
            <person name="Wang Y."/>
            <person name="Liao N.Y."/>
            <person name="Taylor G."/>
            <person name="Tanguay P."/>
            <person name="Feau N."/>
            <person name="Henrissat B."/>
            <person name="Chan S.K."/>
            <person name="Hesse-Orce U."/>
            <person name="Alamouti S.M."/>
            <person name="Tsui C.K.M."/>
            <person name="Docking R.T."/>
            <person name="Levasseur A."/>
            <person name="Haridas S."/>
            <person name="Robertson G."/>
            <person name="Birol I."/>
            <person name="Holt R.A."/>
            <person name="Marra M.A."/>
            <person name="Hamelin R.C."/>
            <person name="Hirst M."/>
            <person name="Jones S.J.M."/>
            <person name="Bohlmann J."/>
            <person name="Breuil C."/>
        </authorList>
    </citation>
    <scope>NUCLEOTIDE SEQUENCE [LARGE SCALE GENOMIC DNA]</scope>
    <source>
        <strain evidence="10">kw1407 / UAMH 11150</strain>
    </source>
</reference>
<keyword evidence="4" id="KW-0238">DNA-binding</keyword>
<evidence type="ECO:0000256" key="1">
    <source>
        <dbReference type="ARBA" id="ARBA00022723"/>
    </source>
</evidence>
<keyword evidence="10" id="KW-1185">Reference proteome</keyword>
<evidence type="ECO:0000256" key="5">
    <source>
        <dbReference type="ARBA" id="ARBA00023163"/>
    </source>
</evidence>
<evidence type="ECO:0000256" key="6">
    <source>
        <dbReference type="ARBA" id="ARBA00023242"/>
    </source>
</evidence>
<keyword evidence="3" id="KW-0805">Transcription regulation</keyword>
<feature type="compositionally biased region" description="Polar residues" evidence="7">
    <location>
        <begin position="13"/>
        <end position="35"/>
    </location>
</feature>
<name>F0XN13_GROCL</name>
<feature type="region of interest" description="Disordered" evidence="7">
    <location>
        <begin position="616"/>
        <end position="635"/>
    </location>
</feature>
<gene>
    <name evidence="9" type="ORF">CMQ_1912</name>
</gene>
<dbReference type="EMBL" id="GL629795">
    <property type="protein sequence ID" value="EFX00831.1"/>
    <property type="molecule type" value="Genomic_DNA"/>
</dbReference>
<dbReference type="PANTHER" id="PTHR31313">
    <property type="entry name" value="TY1 ENHANCER ACTIVATOR"/>
    <property type="match status" value="1"/>
</dbReference>
<evidence type="ECO:0000256" key="7">
    <source>
        <dbReference type="SAM" id="MobiDB-lite"/>
    </source>
</evidence>
<evidence type="ECO:0000256" key="4">
    <source>
        <dbReference type="ARBA" id="ARBA00023125"/>
    </source>
</evidence>
<dbReference type="AlphaFoldDB" id="F0XN13"/>
<feature type="region of interest" description="Disordered" evidence="7">
    <location>
        <begin position="114"/>
        <end position="133"/>
    </location>
</feature>
<protein>
    <submittedName>
        <fullName evidence="9">C6 zinc finger domain containing protein</fullName>
    </submittedName>
</protein>
<feature type="region of interest" description="Disordered" evidence="7">
    <location>
        <begin position="1"/>
        <end position="35"/>
    </location>
</feature>
<dbReference type="PANTHER" id="PTHR31313:SF79">
    <property type="entry name" value="C6 FINGER DOMAIN-CONTAINING PROTEIN"/>
    <property type="match status" value="1"/>
</dbReference>
<dbReference type="STRING" id="655863.F0XN13"/>
<feature type="compositionally biased region" description="Polar residues" evidence="7">
    <location>
        <begin position="114"/>
        <end position="130"/>
    </location>
</feature>
<organism evidence="10">
    <name type="scientific">Grosmannia clavigera (strain kw1407 / UAMH 11150)</name>
    <name type="common">Blue stain fungus</name>
    <name type="synonym">Graphiocladiella clavigera</name>
    <dbReference type="NCBI Taxonomy" id="655863"/>
    <lineage>
        <taxon>Eukaryota</taxon>
        <taxon>Fungi</taxon>
        <taxon>Dikarya</taxon>
        <taxon>Ascomycota</taxon>
        <taxon>Pezizomycotina</taxon>
        <taxon>Sordariomycetes</taxon>
        <taxon>Sordariomycetidae</taxon>
        <taxon>Ophiostomatales</taxon>
        <taxon>Ophiostomataceae</taxon>
        <taxon>Leptographium</taxon>
    </lineage>
</organism>
<feature type="domain" description="Xylanolytic transcriptional activator regulatory" evidence="8">
    <location>
        <begin position="299"/>
        <end position="379"/>
    </location>
</feature>